<dbReference type="CDD" id="cd01168">
    <property type="entry name" value="adenosine_kinase"/>
    <property type="match status" value="1"/>
</dbReference>
<comment type="subunit">
    <text evidence="10">Monomer.</text>
</comment>
<dbReference type="InterPro" id="IPR029056">
    <property type="entry name" value="Ribokinase-like"/>
</dbReference>
<evidence type="ECO:0000256" key="10">
    <source>
        <dbReference type="RuleBase" id="RU368116"/>
    </source>
</evidence>
<name>A0A1A9WIL5_9MUSC</name>
<protein>
    <recommendedName>
        <fullName evidence="3 10">Adenosine kinase</fullName>
        <shortName evidence="10">AK</shortName>
        <ecNumber evidence="3 10">2.7.1.20</ecNumber>
    </recommendedName>
    <alternativeName>
        <fullName evidence="10">Adenosine 5'-phosphotransferase</fullName>
    </alternativeName>
</protein>
<comment type="similarity">
    <text evidence="2 10">Belongs to the carbohydrate kinase PfkB family.</text>
</comment>
<keyword evidence="5 10" id="KW-0660">Purine salvage</keyword>
<evidence type="ECO:0000256" key="9">
    <source>
        <dbReference type="PIRSR" id="PIRSR601805-1"/>
    </source>
</evidence>
<evidence type="ECO:0000256" key="2">
    <source>
        <dbReference type="ARBA" id="ARBA00010688"/>
    </source>
</evidence>
<evidence type="ECO:0000256" key="8">
    <source>
        <dbReference type="ARBA" id="ARBA00022840"/>
    </source>
</evidence>
<evidence type="ECO:0000259" key="11">
    <source>
        <dbReference type="Pfam" id="PF00294"/>
    </source>
</evidence>
<dbReference type="Gene3D" id="3.40.1190.20">
    <property type="match status" value="1"/>
</dbReference>
<evidence type="ECO:0000256" key="4">
    <source>
        <dbReference type="ARBA" id="ARBA00022679"/>
    </source>
</evidence>
<dbReference type="PANTHER" id="PTHR45769">
    <property type="entry name" value="ADENOSINE KINASE"/>
    <property type="match status" value="1"/>
</dbReference>
<reference evidence="12" key="2">
    <citation type="submission" date="2020-05" db="UniProtKB">
        <authorList>
            <consortium name="EnsemblMetazoa"/>
        </authorList>
    </citation>
    <scope>IDENTIFICATION</scope>
    <source>
        <strain evidence="12">IAEA</strain>
    </source>
</reference>
<evidence type="ECO:0000256" key="7">
    <source>
        <dbReference type="ARBA" id="ARBA00022777"/>
    </source>
</evidence>
<keyword evidence="7 10" id="KW-0418">Kinase</keyword>
<organism evidence="12 13">
    <name type="scientific">Glossina brevipalpis</name>
    <dbReference type="NCBI Taxonomy" id="37001"/>
    <lineage>
        <taxon>Eukaryota</taxon>
        <taxon>Metazoa</taxon>
        <taxon>Ecdysozoa</taxon>
        <taxon>Arthropoda</taxon>
        <taxon>Hexapoda</taxon>
        <taxon>Insecta</taxon>
        <taxon>Pterygota</taxon>
        <taxon>Neoptera</taxon>
        <taxon>Endopterygota</taxon>
        <taxon>Diptera</taxon>
        <taxon>Brachycera</taxon>
        <taxon>Muscomorpha</taxon>
        <taxon>Hippoboscoidea</taxon>
        <taxon>Glossinidae</taxon>
        <taxon>Glossina</taxon>
    </lineage>
</organism>
<dbReference type="InterPro" id="IPR011611">
    <property type="entry name" value="PfkB_dom"/>
</dbReference>
<comment type="cofactor">
    <cofactor evidence="10">
        <name>Mg(2+)</name>
        <dbReference type="ChEBI" id="CHEBI:18420"/>
    </cofactor>
    <text evidence="10">Binds 3 Mg(2+) ions per subunit.</text>
</comment>
<dbReference type="Pfam" id="PF00294">
    <property type="entry name" value="PfkB"/>
    <property type="match status" value="1"/>
</dbReference>
<feature type="active site" description="Proton acceptor" evidence="9">
    <location>
        <position position="335"/>
    </location>
</feature>
<dbReference type="Proteomes" id="UP000091820">
    <property type="component" value="Unassembled WGS sequence"/>
</dbReference>
<evidence type="ECO:0000313" key="12">
    <source>
        <dbReference type="EnsemblMetazoa" id="GBRI021126-PA"/>
    </source>
</evidence>
<evidence type="ECO:0000256" key="6">
    <source>
        <dbReference type="ARBA" id="ARBA00022741"/>
    </source>
</evidence>
<reference evidence="13" key="1">
    <citation type="submission" date="2014-03" db="EMBL/GenBank/DDBJ databases">
        <authorList>
            <person name="Aksoy S."/>
            <person name="Warren W."/>
            <person name="Wilson R.K."/>
        </authorList>
    </citation>
    <scope>NUCLEOTIDE SEQUENCE [LARGE SCALE GENOMIC DNA]</scope>
    <source>
        <strain evidence="13">IAEA</strain>
    </source>
</reference>
<accession>A0A1A9WIL5</accession>
<dbReference type="EnsemblMetazoa" id="GBRI021126-RA">
    <property type="protein sequence ID" value="GBRI021126-PA"/>
    <property type="gene ID" value="GBRI021126"/>
</dbReference>
<dbReference type="GO" id="GO:0006166">
    <property type="term" value="P:purine ribonucleoside salvage"/>
    <property type="evidence" value="ECO:0007669"/>
    <property type="project" value="UniProtKB-KW"/>
</dbReference>
<dbReference type="AlphaFoldDB" id="A0A1A9WIL5"/>
<comment type="function">
    <text evidence="10">ATP dependent phosphorylation of adenosine and other related nucleoside analogs to monophosphate derivatives.</text>
</comment>
<sequence>MNTIIRKSESEKVVPDDPSQDINDEVTFRLELNNFQLMEKLREHLLIGFGNPLLDIAATVANELLKKYNLKKDDAILARHEHKHLCKYLHEKYNAEFIAGGSVQNTLRVCQWILQKPRVATFFGCVGKDNYATILEKKAIEDGLNVCYQYTDEAPTGTCAVLITGTHRSLCAHLAAANHFTLEHLQKPENRQLWESAEYFYISGFFLTVSPPSIMEVARHSHKHNGAFMMNLSAPFVSQHFKEALMVAMPYVDLLFGNKDEVETFARELSWHTENLEEVGQKIVALHKADGERKRIVVITQGSQPVLLFHGNSIKDFPVQKLTPEQIVDTNGAGDAFVGGFLAQYITKKPLDVCVHCGVWAAAQIIQRSGCTFEGKPSFQV</sequence>
<dbReference type="PROSITE" id="PS00584">
    <property type="entry name" value="PFKB_KINASES_2"/>
    <property type="match status" value="1"/>
</dbReference>
<dbReference type="PANTHER" id="PTHR45769:SF3">
    <property type="entry name" value="ADENOSINE KINASE"/>
    <property type="match status" value="1"/>
</dbReference>
<dbReference type="GO" id="GO:0004001">
    <property type="term" value="F:adenosine kinase activity"/>
    <property type="evidence" value="ECO:0007669"/>
    <property type="project" value="UniProtKB-UniRule"/>
</dbReference>
<proteinExistence type="inferred from homology"/>
<dbReference type="UniPathway" id="UPA00588">
    <property type="reaction ID" value="UER00659"/>
</dbReference>
<keyword evidence="6 10" id="KW-0547">Nucleotide-binding</keyword>
<keyword evidence="8 10" id="KW-0067">ATP-binding</keyword>
<dbReference type="SUPFAM" id="SSF53613">
    <property type="entry name" value="Ribokinase-like"/>
    <property type="match status" value="1"/>
</dbReference>
<keyword evidence="10" id="KW-0539">Nucleus</keyword>
<keyword evidence="10" id="KW-0460">Magnesium</keyword>
<dbReference type="FunFam" id="3.40.1190.20:FF:000014">
    <property type="entry name" value="ADO1p Adenosine kinase"/>
    <property type="match status" value="1"/>
</dbReference>
<dbReference type="GO" id="GO:0006144">
    <property type="term" value="P:purine nucleobase metabolic process"/>
    <property type="evidence" value="ECO:0007669"/>
    <property type="project" value="TreeGrafter"/>
</dbReference>
<comment type="pathway">
    <text evidence="1 10">Purine metabolism; AMP biosynthesis via salvage pathway; AMP from adenosine: step 1/1.</text>
</comment>
<evidence type="ECO:0000256" key="5">
    <source>
        <dbReference type="ARBA" id="ARBA00022726"/>
    </source>
</evidence>
<dbReference type="VEuPathDB" id="VectorBase:GBRI021126"/>
<dbReference type="GO" id="GO:0005524">
    <property type="term" value="F:ATP binding"/>
    <property type="evidence" value="ECO:0007669"/>
    <property type="project" value="UniProtKB-UniRule"/>
</dbReference>
<dbReference type="EC" id="2.7.1.20" evidence="3 10"/>
<dbReference type="InterPro" id="IPR001805">
    <property type="entry name" value="Adenokinase"/>
</dbReference>
<comment type="catalytic activity">
    <reaction evidence="10">
        <text>adenosine + ATP = AMP + ADP + H(+)</text>
        <dbReference type="Rhea" id="RHEA:20824"/>
        <dbReference type="ChEBI" id="CHEBI:15378"/>
        <dbReference type="ChEBI" id="CHEBI:16335"/>
        <dbReference type="ChEBI" id="CHEBI:30616"/>
        <dbReference type="ChEBI" id="CHEBI:456215"/>
        <dbReference type="ChEBI" id="CHEBI:456216"/>
        <dbReference type="EC" id="2.7.1.20"/>
    </reaction>
</comment>
<evidence type="ECO:0000313" key="13">
    <source>
        <dbReference type="Proteomes" id="UP000091820"/>
    </source>
</evidence>
<keyword evidence="4 10" id="KW-0808">Transferase</keyword>
<dbReference type="GO" id="GO:0044209">
    <property type="term" value="P:AMP salvage"/>
    <property type="evidence" value="ECO:0007669"/>
    <property type="project" value="UniProtKB-UniRule"/>
</dbReference>
<feature type="domain" description="Carbohydrate kinase PfkB" evidence="11">
    <location>
        <begin position="84"/>
        <end position="373"/>
    </location>
</feature>
<keyword evidence="13" id="KW-1185">Reference proteome</keyword>
<dbReference type="Gene3D" id="3.30.1110.10">
    <property type="match status" value="1"/>
</dbReference>
<dbReference type="InterPro" id="IPR002173">
    <property type="entry name" value="Carboh/pur_kinase_PfkB_CS"/>
</dbReference>
<dbReference type="STRING" id="37001.A0A1A9WIL5"/>
<evidence type="ECO:0000256" key="1">
    <source>
        <dbReference type="ARBA" id="ARBA00004801"/>
    </source>
</evidence>
<dbReference type="GO" id="GO:0005829">
    <property type="term" value="C:cytosol"/>
    <property type="evidence" value="ECO:0007669"/>
    <property type="project" value="TreeGrafter"/>
</dbReference>
<dbReference type="PRINTS" id="PR00989">
    <property type="entry name" value="ADENOKINASE"/>
</dbReference>
<comment type="subcellular location">
    <subcellularLocation>
        <location evidence="10">Nucleus</location>
    </subcellularLocation>
</comment>
<dbReference type="GO" id="GO:0005634">
    <property type="term" value="C:nucleus"/>
    <property type="evidence" value="ECO:0007669"/>
    <property type="project" value="UniProtKB-SubCell"/>
</dbReference>
<evidence type="ECO:0000256" key="3">
    <source>
        <dbReference type="ARBA" id="ARBA00012119"/>
    </source>
</evidence>